<dbReference type="Pfam" id="PF00700">
    <property type="entry name" value="Flagellin_C"/>
    <property type="match status" value="1"/>
</dbReference>
<evidence type="ECO:0000256" key="2">
    <source>
        <dbReference type="ARBA" id="ARBA00023143"/>
    </source>
</evidence>
<gene>
    <name evidence="6" type="ORF">BJF95_11885</name>
</gene>
<dbReference type="InterPro" id="IPR046358">
    <property type="entry name" value="Flagellin_C"/>
</dbReference>
<accession>A0A1Q8ZUU9</accession>
<protein>
    <recommendedName>
        <fullName evidence="3">Flagellin</fullName>
    </recommendedName>
</protein>
<comment type="similarity">
    <text evidence="1 3">Belongs to the bacterial flagellin family.</text>
</comment>
<dbReference type="Gene3D" id="1.20.1330.10">
    <property type="entry name" value="f41 fragment of flagellin, N-terminal domain"/>
    <property type="match status" value="1"/>
</dbReference>
<evidence type="ECO:0000256" key="3">
    <source>
        <dbReference type="RuleBase" id="RU362073"/>
    </source>
</evidence>
<dbReference type="InterPro" id="IPR001029">
    <property type="entry name" value="Flagellin_N"/>
</dbReference>
<dbReference type="PANTHER" id="PTHR42792">
    <property type="entry name" value="FLAGELLIN"/>
    <property type="match status" value="1"/>
</dbReference>
<dbReference type="Pfam" id="PF00669">
    <property type="entry name" value="Flagellin_N"/>
    <property type="match status" value="1"/>
</dbReference>
<dbReference type="AlphaFoldDB" id="A0A1Q8ZUU9"/>
<dbReference type="SUPFAM" id="SSF64518">
    <property type="entry name" value="Phase 1 flagellin"/>
    <property type="match status" value="1"/>
</dbReference>
<comment type="function">
    <text evidence="3">Flagellin is the subunit protein which polymerizes to form the filaments of bacterial flagella.</text>
</comment>
<dbReference type="OrthoDB" id="8004955at2"/>
<dbReference type="PANTHER" id="PTHR42792:SF1">
    <property type="entry name" value="FLAGELLAR HOOK-ASSOCIATED PROTEIN 3"/>
    <property type="match status" value="1"/>
</dbReference>
<dbReference type="STRING" id="1867956.BJF95_11885"/>
<feature type="domain" description="Flagellin N-terminal" evidence="4">
    <location>
        <begin position="6"/>
        <end position="142"/>
    </location>
</feature>
<dbReference type="RefSeq" id="WP_075638809.1">
    <property type="nucleotide sequence ID" value="NZ_MKIM01000024.1"/>
</dbReference>
<dbReference type="NCBIfam" id="NF004669">
    <property type="entry name" value="PRK06008.1"/>
    <property type="match status" value="1"/>
</dbReference>
<dbReference type="InterPro" id="IPR001492">
    <property type="entry name" value="Flagellin"/>
</dbReference>
<keyword evidence="6" id="KW-0969">Cilium</keyword>
<comment type="caution">
    <text evidence="6">The sequence shown here is derived from an EMBL/GenBank/DDBJ whole genome shotgun (WGS) entry which is preliminary data.</text>
</comment>
<name>A0A1Q8ZUU9_9HYPH</name>
<dbReference type="GO" id="GO:0005198">
    <property type="term" value="F:structural molecule activity"/>
    <property type="evidence" value="ECO:0007669"/>
    <property type="project" value="UniProtKB-UniRule"/>
</dbReference>
<reference evidence="6 7" key="1">
    <citation type="submission" date="2016-09" db="EMBL/GenBank/DDBJ databases">
        <title>Rhizobium oryziradicis sp. nov., isolated from the root of rice.</title>
        <authorList>
            <person name="Zhao J."/>
            <person name="Zhang X."/>
        </authorList>
    </citation>
    <scope>NUCLEOTIDE SEQUENCE [LARGE SCALE GENOMIC DNA]</scope>
    <source>
        <strain evidence="6 7">N19</strain>
    </source>
</reference>
<keyword evidence="3" id="KW-0964">Secreted</keyword>
<keyword evidence="6" id="KW-0282">Flagellum</keyword>
<evidence type="ECO:0000259" key="4">
    <source>
        <dbReference type="Pfam" id="PF00669"/>
    </source>
</evidence>
<evidence type="ECO:0000256" key="1">
    <source>
        <dbReference type="ARBA" id="ARBA00005709"/>
    </source>
</evidence>
<keyword evidence="6" id="KW-0966">Cell projection</keyword>
<comment type="subcellular location">
    <subcellularLocation>
        <location evidence="3">Secreted</location>
    </subcellularLocation>
    <subcellularLocation>
        <location evidence="3">Bacterial flagellum</location>
    </subcellularLocation>
</comment>
<dbReference type="GO" id="GO:0009288">
    <property type="term" value="C:bacterial-type flagellum"/>
    <property type="evidence" value="ECO:0007669"/>
    <property type="project" value="UniProtKB-SubCell"/>
</dbReference>
<sequence>MKTSSISSLTIQNAMRLTIGDAQKQMSDAQKEVTTGKYADVGTALGATTSNAVDLTSDSLRLQSLISTNAIVNTRLDASQSALNQIASSAEKIQQTLVGLGNSYESITLSSAKKSVNDALDMFVSAANTSVNGEYLFSGVNTDVKPMSDYNAVDSAGNPSAAKTAFRNAFFGAFGMTPENPAVSTITPTAMTNFLNNTLEPMFTGTDWNTNWSAASNDTMTSRISKTETVQSSTSANSNGFRYLGLVSVVGSEMLAGSYSAETRTAMVAKAVEYSGKAVSGVNEDRTKLGLSQQRVKEANTSLGAQKDIIDTQLGNLTGVDAYEASTRLNNLKSLIETSYTLTSRLQKLSLVNYL</sequence>
<dbReference type="GO" id="GO:0005576">
    <property type="term" value="C:extracellular region"/>
    <property type="evidence" value="ECO:0007669"/>
    <property type="project" value="UniProtKB-SubCell"/>
</dbReference>
<keyword evidence="2 3" id="KW-0975">Bacterial flagellum</keyword>
<evidence type="ECO:0000313" key="6">
    <source>
        <dbReference type="EMBL" id="OLP45805.1"/>
    </source>
</evidence>
<proteinExistence type="inferred from homology"/>
<organism evidence="6 7">
    <name type="scientific">Rhizobium oryziradicis</name>
    <dbReference type="NCBI Taxonomy" id="1867956"/>
    <lineage>
        <taxon>Bacteria</taxon>
        <taxon>Pseudomonadati</taxon>
        <taxon>Pseudomonadota</taxon>
        <taxon>Alphaproteobacteria</taxon>
        <taxon>Hyphomicrobiales</taxon>
        <taxon>Rhizobiaceae</taxon>
        <taxon>Rhizobium/Agrobacterium group</taxon>
        <taxon>Rhizobium</taxon>
    </lineage>
</organism>
<feature type="domain" description="Flagellin C-terminal" evidence="5">
    <location>
        <begin position="274"/>
        <end position="355"/>
    </location>
</feature>
<evidence type="ECO:0000259" key="5">
    <source>
        <dbReference type="Pfam" id="PF00700"/>
    </source>
</evidence>
<keyword evidence="7" id="KW-1185">Reference proteome</keyword>
<dbReference type="EMBL" id="MKIM01000024">
    <property type="protein sequence ID" value="OLP45805.1"/>
    <property type="molecule type" value="Genomic_DNA"/>
</dbReference>
<dbReference type="Proteomes" id="UP000186894">
    <property type="component" value="Unassembled WGS sequence"/>
</dbReference>
<evidence type="ECO:0000313" key="7">
    <source>
        <dbReference type="Proteomes" id="UP000186894"/>
    </source>
</evidence>